<evidence type="ECO:0000256" key="1">
    <source>
        <dbReference type="ARBA" id="ARBA00004877"/>
    </source>
</evidence>
<dbReference type="Proteomes" id="UP001497457">
    <property type="component" value="Chromosome 15b"/>
</dbReference>
<name>A0ABC8Y4N9_9POAL</name>
<dbReference type="FunFam" id="3.90.550.10:FF:000180">
    <property type="entry name" value="Hexosyltransferase"/>
    <property type="match status" value="1"/>
</dbReference>
<dbReference type="EMBL" id="OZ075125">
    <property type="protein sequence ID" value="CAL4936255.1"/>
    <property type="molecule type" value="Genomic_DNA"/>
</dbReference>
<evidence type="ECO:0008006" key="7">
    <source>
        <dbReference type="Google" id="ProtNLM"/>
    </source>
</evidence>
<dbReference type="AlphaFoldDB" id="A0ABC8Y4N9"/>
<evidence type="ECO:0000313" key="5">
    <source>
        <dbReference type="EMBL" id="CAL4936255.1"/>
    </source>
</evidence>
<dbReference type="InterPro" id="IPR029044">
    <property type="entry name" value="Nucleotide-diphossugar_trans"/>
</dbReference>
<comment type="pathway">
    <text evidence="1">Glycan metabolism; pectin biosynthesis.</text>
</comment>
<dbReference type="SUPFAM" id="SSF53448">
    <property type="entry name" value="Nucleotide-diphospho-sugar transferases"/>
    <property type="match status" value="1"/>
</dbReference>
<reference evidence="6" key="1">
    <citation type="submission" date="2024-06" db="EMBL/GenBank/DDBJ databases">
        <authorList>
            <person name="Ryan C."/>
        </authorList>
    </citation>
    <scope>NUCLEOTIDE SEQUENCE [LARGE SCALE GENOMIC DNA]</scope>
</reference>
<dbReference type="Gene3D" id="3.90.550.10">
    <property type="entry name" value="Spore Coat Polysaccharide Biosynthesis Protein SpsA, Chain A"/>
    <property type="match status" value="1"/>
</dbReference>
<feature type="region of interest" description="Disordered" evidence="4">
    <location>
        <begin position="1"/>
        <end position="45"/>
    </location>
</feature>
<keyword evidence="2" id="KW-0328">Glycosyltransferase</keyword>
<evidence type="ECO:0000256" key="3">
    <source>
        <dbReference type="ARBA" id="ARBA00022679"/>
    </source>
</evidence>
<evidence type="ECO:0000256" key="2">
    <source>
        <dbReference type="ARBA" id="ARBA00022676"/>
    </source>
</evidence>
<dbReference type="GO" id="GO:0016757">
    <property type="term" value="F:glycosyltransferase activity"/>
    <property type="evidence" value="ECO:0007669"/>
    <property type="project" value="UniProtKB-KW"/>
</dbReference>
<organism evidence="5 6">
    <name type="scientific">Urochloa decumbens</name>
    <dbReference type="NCBI Taxonomy" id="240449"/>
    <lineage>
        <taxon>Eukaryota</taxon>
        <taxon>Viridiplantae</taxon>
        <taxon>Streptophyta</taxon>
        <taxon>Embryophyta</taxon>
        <taxon>Tracheophyta</taxon>
        <taxon>Spermatophyta</taxon>
        <taxon>Magnoliopsida</taxon>
        <taxon>Liliopsida</taxon>
        <taxon>Poales</taxon>
        <taxon>Poaceae</taxon>
        <taxon>PACMAD clade</taxon>
        <taxon>Panicoideae</taxon>
        <taxon>Panicodae</taxon>
        <taxon>Paniceae</taxon>
        <taxon>Melinidinae</taxon>
        <taxon>Urochloa</taxon>
    </lineage>
</organism>
<dbReference type="InterPro" id="IPR050748">
    <property type="entry name" value="Glycosyltrans_8_dom-fam"/>
</dbReference>
<keyword evidence="6" id="KW-1185">Reference proteome</keyword>
<dbReference type="PANTHER" id="PTHR13778">
    <property type="entry name" value="GLYCOSYLTRANSFERASE 8 DOMAIN-CONTAINING PROTEIN"/>
    <property type="match status" value="1"/>
</dbReference>
<feature type="compositionally biased region" description="Low complexity" evidence="4">
    <location>
        <begin position="14"/>
        <end position="37"/>
    </location>
</feature>
<reference evidence="5 6" key="2">
    <citation type="submission" date="2024-10" db="EMBL/GenBank/DDBJ databases">
        <authorList>
            <person name="Ryan C."/>
        </authorList>
    </citation>
    <scope>NUCLEOTIDE SEQUENCE [LARGE SCALE GENOMIC DNA]</scope>
</reference>
<evidence type="ECO:0000313" key="6">
    <source>
        <dbReference type="Proteomes" id="UP001497457"/>
    </source>
</evidence>
<accession>A0ABC8Y4N9</accession>
<keyword evidence="3" id="KW-0808">Transferase</keyword>
<protein>
    <recommendedName>
        <fullName evidence="7">Hexosyltransferase</fullName>
    </recommendedName>
</protein>
<dbReference type="PANTHER" id="PTHR13778:SF47">
    <property type="entry name" value="LIPOPOLYSACCHARIDE 1,3-GALACTOSYLTRANSFERASE"/>
    <property type="match status" value="1"/>
</dbReference>
<evidence type="ECO:0000256" key="4">
    <source>
        <dbReference type="SAM" id="MobiDB-lite"/>
    </source>
</evidence>
<sequence>MDPAREPLAGGGLQRRPAAAARAGGPPQDQPPRGQRAIHADVDPQPRPWPWMQKVAILAIVVLGCLQFLPATHFRDPNDPHRNWIPMDRSRNPTDSSNVVGSVDVFSWISCLDLRTLVVLTNSTLSSSSDPQNVSFHFLIPEGGNDKSPYYKLKVVLPDSDLTVTSQRQIKDKLNVATPEGNFLWSFHKELSPLLIAKSQLSKKRYLYISADSIVKGKIEDLGRMDLGTYAIAATEDCSKRFGDLVSMDVLSAIQRAAPKSWVSKEPYDMDACLLDFDVLLVEPRKLEKNLVESIKWWAGVVNVANPKDHIRLAIALALYDKYLKLPLIWKRADANADILNYDGPNKVCSEDGRQQEQSSYGDNWKQYLHQKSEAILNA</sequence>
<gene>
    <name evidence="5" type="ORF">URODEC1_LOCUS29823</name>
</gene>
<proteinExistence type="predicted"/>